<accession>A0ABY9TIQ7</accession>
<dbReference type="Pfam" id="PF03061">
    <property type="entry name" value="4HBT"/>
    <property type="match status" value="1"/>
</dbReference>
<dbReference type="SUPFAM" id="SSF54637">
    <property type="entry name" value="Thioesterase/thiol ester dehydrase-isomerase"/>
    <property type="match status" value="1"/>
</dbReference>
<dbReference type="CDD" id="cd03443">
    <property type="entry name" value="PaaI_thioesterase"/>
    <property type="match status" value="1"/>
</dbReference>
<evidence type="ECO:0000313" key="3">
    <source>
        <dbReference type="EMBL" id="WNC68637.1"/>
    </source>
</evidence>
<dbReference type="InterPro" id="IPR006683">
    <property type="entry name" value="Thioestr_dom"/>
</dbReference>
<dbReference type="RefSeq" id="WP_348387791.1">
    <property type="nucleotide sequence ID" value="NZ_CP134146.1"/>
</dbReference>
<feature type="domain" description="Thioesterase" evidence="2">
    <location>
        <begin position="49"/>
        <end position="122"/>
    </location>
</feature>
<dbReference type="NCBIfam" id="TIGR00369">
    <property type="entry name" value="unchar_dom_1"/>
    <property type="match status" value="1"/>
</dbReference>
<evidence type="ECO:0000313" key="4">
    <source>
        <dbReference type="Proteomes" id="UP001248581"/>
    </source>
</evidence>
<dbReference type="Gene3D" id="3.10.129.10">
    <property type="entry name" value="Hotdog Thioesterase"/>
    <property type="match status" value="1"/>
</dbReference>
<evidence type="ECO:0000259" key="2">
    <source>
        <dbReference type="Pfam" id="PF03061"/>
    </source>
</evidence>
<organism evidence="3 4">
    <name type="scientific">Thalassotalea nanhaiensis</name>
    <dbReference type="NCBI Taxonomy" id="3065648"/>
    <lineage>
        <taxon>Bacteria</taxon>
        <taxon>Pseudomonadati</taxon>
        <taxon>Pseudomonadota</taxon>
        <taxon>Gammaproteobacteria</taxon>
        <taxon>Alteromonadales</taxon>
        <taxon>Colwelliaceae</taxon>
        <taxon>Thalassotalea</taxon>
    </lineage>
</organism>
<evidence type="ECO:0000256" key="1">
    <source>
        <dbReference type="ARBA" id="ARBA00022801"/>
    </source>
</evidence>
<reference evidence="4" key="1">
    <citation type="submission" date="2023-09" db="EMBL/GenBank/DDBJ databases">
        <authorList>
            <person name="Zhang C."/>
        </authorList>
    </citation>
    <scope>NUCLEOTIDE SEQUENCE [LARGE SCALE GENOMIC DNA]</scope>
    <source>
        <strain evidence="4">SQ345</strain>
    </source>
</reference>
<proteinExistence type="predicted"/>
<dbReference type="EC" id="3.1.2.-" evidence="3"/>
<dbReference type="Proteomes" id="UP001248581">
    <property type="component" value="Chromosome"/>
</dbReference>
<keyword evidence="1 3" id="KW-0378">Hydrolase</keyword>
<sequence length="144" mass="15826">MTEKSHFEKLKSMYAAAPINKIYSPVMDVSKGEAVIEIELSEQYHHSAGGVHGSVYFKMLDDSAFFAANSLENEFFVLTTSFTTYITRPVASGKMKAIGKVVNKNKTQFIAESVVYDTDGREIGRGNGIFVRGKLPLVDATGYA</sequence>
<dbReference type="EMBL" id="CP134146">
    <property type="protein sequence ID" value="WNC68637.1"/>
    <property type="molecule type" value="Genomic_DNA"/>
</dbReference>
<dbReference type="GO" id="GO:0016787">
    <property type="term" value="F:hydrolase activity"/>
    <property type="evidence" value="ECO:0007669"/>
    <property type="project" value="UniProtKB-KW"/>
</dbReference>
<protein>
    <submittedName>
        <fullName evidence="3">PaaI family thioesterase</fullName>
        <ecNumber evidence="3">3.1.2.-</ecNumber>
    </submittedName>
</protein>
<keyword evidence="4" id="KW-1185">Reference proteome</keyword>
<dbReference type="InterPro" id="IPR029069">
    <property type="entry name" value="HotDog_dom_sf"/>
</dbReference>
<name>A0ABY9TIQ7_9GAMM</name>
<gene>
    <name evidence="3" type="ORF">RI845_00470</name>
</gene>
<dbReference type="InterPro" id="IPR003736">
    <property type="entry name" value="PAAI_dom"/>
</dbReference>